<evidence type="ECO:0000313" key="10">
    <source>
        <dbReference type="Proteomes" id="UP000293638"/>
    </source>
</evidence>
<keyword evidence="4 6" id="KW-0862">Zinc</keyword>
<gene>
    <name evidence="9" type="ORF">EV189_3131</name>
</gene>
<keyword evidence="2" id="KW-0479">Metal-binding</keyword>
<feature type="transmembrane region" description="Helical" evidence="7">
    <location>
        <begin position="259"/>
        <end position="280"/>
    </location>
</feature>
<dbReference type="InterPro" id="IPR001915">
    <property type="entry name" value="Peptidase_M48"/>
</dbReference>
<comment type="cofactor">
    <cofactor evidence="6">
        <name>Zn(2+)</name>
        <dbReference type="ChEBI" id="CHEBI:29105"/>
    </cofactor>
    <text evidence="6">Binds 1 zinc ion per subunit.</text>
</comment>
<accession>A0A4Q7NH13</accession>
<organism evidence="9 10">
    <name type="scientific">Motilibacter rhizosphaerae</name>
    <dbReference type="NCBI Taxonomy" id="598652"/>
    <lineage>
        <taxon>Bacteria</taxon>
        <taxon>Bacillati</taxon>
        <taxon>Actinomycetota</taxon>
        <taxon>Actinomycetes</taxon>
        <taxon>Motilibacterales</taxon>
        <taxon>Motilibacteraceae</taxon>
        <taxon>Motilibacter</taxon>
    </lineage>
</organism>
<dbReference type="OrthoDB" id="3541294at2"/>
<dbReference type="InterPro" id="IPR052173">
    <property type="entry name" value="Beta-lactam_resp_regulator"/>
</dbReference>
<dbReference type="Proteomes" id="UP000293638">
    <property type="component" value="Unassembled WGS sequence"/>
</dbReference>
<dbReference type="EMBL" id="SGXD01000004">
    <property type="protein sequence ID" value="RZS82736.1"/>
    <property type="molecule type" value="Genomic_DNA"/>
</dbReference>
<proteinExistence type="inferred from homology"/>
<dbReference type="AlphaFoldDB" id="A0A4Q7NH13"/>
<evidence type="ECO:0000256" key="3">
    <source>
        <dbReference type="ARBA" id="ARBA00022801"/>
    </source>
</evidence>
<evidence type="ECO:0000256" key="7">
    <source>
        <dbReference type="SAM" id="Phobius"/>
    </source>
</evidence>
<evidence type="ECO:0000256" key="2">
    <source>
        <dbReference type="ARBA" id="ARBA00022723"/>
    </source>
</evidence>
<dbReference type="PANTHER" id="PTHR34978">
    <property type="entry name" value="POSSIBLE SENSOR-TRANSDUCER PROTEIN BLAR"/>
    <property type="match status" value="1"/>
</dbReference>
<sequence>MLVGPAALVAPVVEALVLARCAPAVARRLHPATATWLLGLLALGCAASTVVTLVALVSGLSLGELVELWPRSPRPGGPVIAGLAVACTGVGLLAVLPVAGPAARDWWRARRACPAVRPPDGLLVVEESAPEAYAVPAAGGLVVVSTGMLALLEPQERAVLLAHERAHLRHRHHLHRLLVRACAVANPLLRPVVRVSAQQVERWADEVAAREVGDRTVAARSLARAALATRAPAAGLAAGGGDSAERVRALLDPAAPRRVGLVAVAAALAATMLLAAVAQADRVEDRWERLPTPVADTRHG</sequence>
<reference evidence="9 10" key="1">
    <citation type="submission" date="2019-02" db="EMBL/GenBank/DDBJ databases">
        <title>Genomic Encyclopedia of Type Strains, Phase IV (KMG-IV): sequencing the most valuable type-strain genomes for metagenomic binning, comparative biology and taxonomic classification.</title>
        <authorList>
            <person name="Goeker M."/>
        </authorList>
    </citation>
    <scope>NUCLEOTIDE SEQUENCE [LARGE SCALE GENOMIC DNA]</scope>
    <source>
        <strain evidence="9 10">DSM 45622</strain>
    </source>
</reference>
<dbReference type="GO" id="GO:0046872">
    <property type="term" value="F:metal ion binding"/>
    <property type="evidence" value="ECO:0007669"/>
    <property type="project" value="UniProtKB-KW"/>
</dbReference>
<keyword evidence="10" id="KW-1185">Reference proteome</keyword>
<name>A0A4Q7NH13_9ACTN</name>
<evidence type="ECO:0000256" key="6">
    <source>
        <dbReference type="RuleBase" id="RU003983"/>
    </source>
</evidence>
<evidence type="ECO:0000256" key="1">
    <source>
        <dbReference type="ARBA" id="ARBA00022670"/>
    </source>
</evidence>
<evidence type="ECO:0000259" key="8">
    <source>
        <dbReference type="Pfam" id="PF01435"/>
    </source>
</evidence>
<evidence type="ECO:0000313" key="9">
    <source>
        <dbReference type="EMBL" id="RZS82736.1"/>
    </source>
</evidence>
<feature type="domain" description="Peptidase M48" evidence="8">
    <location>
        <begin position="122"/>
        <end position="179"/>
    </location>
</feature>
<keyword evidence="7" id="KW-0812">Transmembrane</keyword>
<keyword evidence="7" id="KW-1133">Transmembrane helix</keyword>
<keyword evidence="5 6" id="KW-0482">Metalloprotease</keyword>
<keyword evidence="1 6" id="KW-0645">Protease</keyword>
<dbReference type="PANTHER" id="PTHR34978:SF3">
    <property type="entry name" value="SLR0241 PROTEIN"/>
    <property type="match status" value="1"/>
</dbReference>
<dbReference type="Pfam" id="PF01435">
    <property type="entry name" value="Peptidase_M48"/>
    <property type="match status" value="1"/>
</dbReference>
<dbReference type="Gene3D" id="3.30.2010.10">
    <property type="entry name" value="Metalloproteases ('zincins'), catalytic domain"/>
    <property type="match status" value="1"/>
</dbReference>
<feature type="transmembrane region" description="Helical" evidence="7">
    <location>
        <begin position="35"/>
        <end position="58"/>
    </location>
</feature>
<dbReference type="GO" id="GO:0006508">
    <property type="term" value="P:proteolysis"/>
    <property type="evidence" value="ECO:0007669"/>
    <property type="project" value="UniProtKB-KW"/>
</dbReference>
<dbReference type="GO" id="GO:0004222">
    <property type="term" value="F:metalloendopeptidase activity"/>
    <property type="evidence" value="ECO:0007669"/>
    <property type="project" value="InterPro"/>
</dbReference>
<comment type="similarity">
    <text evidence="6">Belongs to the peptidase M48 family.</text>
</comment>
<comment type="caution">
    <text evidence="9">The sequence shown here is derived from an EMBL/GenBank/DDBJ whole genome shotgun (WGS) entry which is preliminary data.</text>
</comment>
<keyword evidence="3 6" id="KW-0378">Hydrolase</keyword>
<keyword evidence="7" id="KW-0472">Membrane</keyword>
<feature type="transmembrane region" description="Helical" evidence="7">
    <location>
        <begin position="79"/>
        <end position="99"/>
    </location>
</feature>
<protein>
    <submittedName>
        <fullName evidence="9">Peptidase M48-like protein</fullName>
    </submittedName>
</protein>
<evidence type="ECO:0000256" key="5">
    <source>
        <dbReference type="ARBA" id="ARBA00023049"/>
    </source>
</evidence>
<evidence type="ECO:0000256" key="4">
    <source>
        <dbReference type="ARBA" id="ARBA00022833"/>
    </source>
</evidence>
<dbReference type="RefSeq" id="WP_130493888.1">
    <property type="nucleotide sequence ID" value="NZ_SGXD01000004.1"/>
</dbReference>